<feature type="transmembrane region" description="Helical" evidence="6">
    <location>
        <begin position="12"/>
        <end position="28"/>
    </location>
</feature>
<keyword evidence="3 6" id="KW-0812">Transmembrane</keyword>
<evidence type="ECO:0000256" key="6">
    <source>
        <dbReference type="SAM" id="Phobius"/>
    </source>
</evidence>
<feature type="transmembrane region" description="Helical" evidence="6">
    <location>
        <begin position="83"/>
        <end position="110"/>
    </location>
</feature>
<feature type="transmembrane region" description="Helical" evidence="6">
    <location>
        <begin position="122"/>
        <end position="142"/>
    </location>
</feature>
<feature type="transmembrane region" description="Helical" evidence="6">
    <location>
        <begin position="405"/>
        <end position="423"/>
    </location>
</feature>
<accession>A0A414F4C0</accession>
<organism evidence="7 8">
    <name type="scientific">Bacteroides caccae</name>
    <dbReference type="NCBI Taxonomy" id="47678"/>
    <lineage>
        <taxon>Bacteria</taxon>
        <taxon>Pseudomonadati</taxon>
        <taxon>Bacteroidota</taxon>
        <taxon>Bacteroidia</taxon>
        <taxon>Bacteroidales</taxon>
        <taxon>Bacteroidaceae</taxon>
        <taxon>Bacteroides</taxon>
    </lineage>
</organism>
<feature type="transmembrane region" description="Helical" evidence="6">
    <location>
        <begin position="435"/>
        <end position="459"/>
    </location>
</feature>
<evidence type="ECO:0000256" key="3">
    <source>
        <dbReference type="ARBA" id="ARBA00022692"/>
    </source>
</evidence>
<dbReference type="InterPro" id="IPR050833">
    <property type="entry name" value="Poly_Biosynth_Transport"/>
</dbReference>
<feature type="transmembrane region" description="Helical" evidence="6">
    <location>
        <begin position="183"/>
        <end position="204"/>
    </location>
</feature>
<evidence type="ECO:0000256" key="5">
    <source>
        <dbReference type="ARBA" id="ARBA00023136"/>
    </source>
</evidence>
<dbReference type="PANTHER" id="PTHR30250">
    <property type="entry name" value="PST FAMILY PREDICTED COLANIC ACID TRANSPORTER"/>
    <property type="match status" value="1"/>
</dbReference>
<protein>
    <recommendedName>
        <fullName evidence="9">Polysaccharide biosynthesis protein</fullName>
    </recommendedName>
</protein>
<gene>
    <name evidence="7" type="ORF">DW794_21225</name>
</gene>
<name>A0A414F4C0_9BACE</name>
<feature type="transmembrane region" description="Helical" evidence="6">
    <location>
        <begin position="312"/>
        <end position="335"/>
    </location>
</feature>
<reference evidence="7 8" key="1">
    <citation type="submission" date="2018-08" db="EMBL/GenBank/DDBJ databases">
        <title>A genome reference for cultivated species of the human gut microbiota.</title>
        <authorList>
            <person name="Zou Y."/>
            <person name="Xue W."/>
            <person name="Luo G."/>
        </authorList>
    </citation>
    <scope>NUCLEOTIDE SEQUENCE [LARGE SCALE GENOMIC DNA]</scope>
    <source>
        <strain evidence="7 8">AM31-16AC</strain>
    </source>
</reference>
<evidence type="ECO:0000256" key="2">
    <source>
        <dbReference type="ARBA" id="ARBA00022475"/>
    </source>
</evidence>
<dbReference type="GO" id="GO:0005886">
    <property type="term" value="C:plasma membrane"/>
    <property type="evidence" value="ECO:0007669"/>
    <property type="project" value="UniProtKB-SubCell"/>
</dbReference>
<comment type="subcellular location">
    <subcellularLocation>
        <location evidence="1">Cell membrane</location>
        <topology evidence="1">Multi-pass membrane protein</topology>
    </subcellularLocation>
</comment>
<evidence type="ECO:0000313" key="7">
    <source>
        <dbReference type="EMBL" id="RHD41437.1"/>
    </source>
</evidence>
<proteinExistence type="predicted"/>
<keyword evidence="2" id="KW-1003">Cell membrane</keyword>
<feature type="transmembrane region" description="Helical" evidence="6">
    <location>
        <begin position="380"/>
        <end position="399"/>
    </location>
</feature>
<feature type="transmembrane region" description="Helical" evidence="6">
    <location>
        <begin position="224"/>
        <end position="245"/>
    </location>
</feature>
<evidence type="ECO:0000256" key="4">
    <source>
        <dbReference type="ARBA" id="ARBA00022989"/>
    </source>
</evidence>
<dbReference type="EMBL" id="QSJD01000057">
    <property type="protein sequence ID" value="RHD41437.1"/>
    <property type="molecule type" value="Genomic_DNA"/>
</dbReference>
<keyword evidence="4 6" id="KW-1133">Transmembrane helix</keyword>
<sequence>MNSSRIIRNTGYLYLKMAITMFITLYSTRLLLEALGVVDFGIFNVVGGLIAMLGFVNNSMAVATQRFMSFAEGEDNMCKKKSIFNISIVLHFFLAIIVGLILLLLLVFFFDYVFNIPSERVYAGKIVFFSLIISTVFSMMSVPYEAVINAHEDMGYYAVVGVFESVLKLFIAFIICWTLQDKLILYGILMTLLPICTLTIMRIFCHHRYKECIVSPLQYWNKNILREMVSFAGWNFIGISGSMIGSYGRGIILNHFFGVVVNAAYGIAIQINGQILSFTNNMLKALNPTIAKSEGSGETERMIRISLKGCKFSYYILAFFAIPLIIEMPIILSLWLKNVPPWAVVFGRLTLTNSLVEQMTIALGTSLLAIGNIKQFNVMTTVLNVVFLAFCGVLFILGFSPITMYVLNIIFCGVLTSCLKIYYLSKYSDMKYSLFMKAVFMPVVIVSAISFIGGMIPYYLIEDSYYRVVSTFIISSVSFVCATYYWGLLREEKNVLWNVLSNLKNKVYGRL</sequence>
<dbReference type="PANTHER" id="PTHR30250:SF26">
    <property type="entry name" value="PSMA PROTEIN"/>
    <property type="match status" value="1"/>
</dbReference>
<dbReference type="Proteomes" id="UP000284689">
    <property type="component" value="Unassembled WGS sequence"/>
</dbReference>
<evidence type="ECO:0008006" key="9">
    <source>
        <dbReference type="Google" id="ProtNLM"/>
    </source>
</evidence>
<comment type="caution">
    <text evidence="7">The sequence shown here is derived from an EMBL/GenBank/DDBJ whole genome shotgun (WGS) entry which is preliminary data.</text>
</comment>
<feature type="transmembrane region" description="Helical" evidence="6">
    <location>
        <begin position="154"/>
        <end position="177"/>
    </location>
</feature>
<feature type="transmembrane region" description="Helical" evidence="6">
    <location>
        <begin position="465"/>
        <end position="486"/>
    </location>
</feature>
<feature type="transmembrane region" description="Helical" evidence="6">
    <location>
        <begin position="40"/>
        <end position="62"/>
    </location>
</feature>
<evidence type="ECO:0000256" key="1">
    <source>
        <dbReference type="ARBA" id="ARBA00004651"/>
    </source>
</evidence>
<keyword evidence="5 6" id="KW-0472">Membrane</keyword>
<feature type="transmembrane region" description="Helical" evidence="6">
    <location>
        <begin position="251"/>
        <end position="269"/>
    </location>
</feature>
<evidence type="ECO:0000313" key="8">
    <source>
        <dbReference type="Proteomes" id="UP000284689"/>
    </source>
</evidence>
<dbReference type="AlphaFoldDB" id="A0A414F4C0"/>